<dbReference type="InterPro" id="IPR008593">
    <property type="entry name" value="Dam_MeTrfase"/>
</dbReference>
<evidence type="ECO:0000313" key="1">
    <source>
        <dbReference type="EMBL" id="ANP79324.1"/>
    </source>
</evidence>
<reference evidence="1" key="2">
    <citation type="submission" date="2016-06" db="EMBL/GenBank/DDBJ databases">
        <title>Adaptive Radiation by Waves of Gene Transfer Leads to Fine-Scale Resource Partitioning in Marine Microbes.</title>
        <authorList>
            <person name="Hehemann J.-H."/>
            <person name="Arevalo P."/>
            <person name="Datta M.S."/>
            <person name="Yu X."/>
            <person name="Corzett C."/>
            <person name="Henschel A."/>
            <person name="Preheim S.P."/>
            <person name="Timberlake S."/>
            <person name="Alm E.J."/>
            <person name="Polz M.F."/>
        </authorList>
    </citation>
    <scope>NUCLEOTIDE SEQUENCE</scope>
    <source>
        <strain evidence="1">9CS106</strain>
    </source>
</reference>
<dbReference type="EMBL" id="CP016231">
    <property type="protein sequence ID" value="ANP79324.1"/>
    <property type="molecule type" value="Genomic_DNA"/>
</dbReference>
<gene>
    <name evidence="1" type="ORF">A134_23200</name>
</gene>
<dbReference type="GO" id="GO:0009307">
    <property type="term" value="P:DNA restriction-modification system"/>
    <property type="evidence" value="ECO:0007669"/>
    <property type="project" value="InterPro"/>
</dbReference>
<dbReference type="Pfam" id="PF05869">
    <property type="entry name" value="Dam"/>
    <property type="match status" value="1"/>
</dbReference>
<reference evidence="1" key="1">
    <citation type="journal article" date="2012" name="Science">
        <title>Ecological populations of bacteria act as socially cohesive units of antibiotic production and resistance.</title>
        <authorList>
            <person name="Cordero O.X."/>
            <person name="Wildschutte H."/>
            <person name="Kirkup B."/>
            <person name="Proehl S."/>
            <person name="Ngo L."/>
            <person name="Hussain F."/>
            <person name="Le Roux F."/>
            <person name="Mincer T."/>
            <person name="Polz M.F."/>
        </authorList>
    </citation>
    <scope>NUCLEOTIDE SEQUENCE</scope>
    <source>
        <strain evidence="1">9CS106</strain>
    </source>
</reference>
<sequence>MTVIVKSKTDEKFKDRWATQPDTVQDAQHLFGRPLTFDVCAEPSTAKFKDYFTKEDDALSRGWSDGYWCNPPFTQKKLFIDHAKANAIKGVSGMMLLPYEPLSKWWRERVKPHASIVYRPNGRISFIHPDTGLVMKDVTFGSALVLWTPHSNGGECLELSYEQGVHLAVGKTPL</sequence>
<dbReference type="AlphaFoldDB" id="A0A1B1C399"/>
<evidence type="ECO:0008006" key="2">
    <source>
        <dbReference type="Google" id="ProtNLM"/>
    </source>
</evidence>
<dbReference type="GO" id="GO:0009007">
    <property type="term" value="F:site-specific DNA-methyltransferase (adenine-specific) activity"/>
    <property type="evidence" value="ECO:0007669"/>
    <property type="project" value="InterPro"/>
</dbReference>
<organism evidence="1">
    <name type="scientific">Vibrio crassostreae 9CS106</name>
    <dbReference type="NCBI Taxonomy" id="1191300"/>
    <lineage>
        <taxon>Bacteria</taxon>
        <taxon>Pseudomonadati</taxon>
        <taxon>Pseudomonadota</taxon>
        <taxon>Gammaproteobacteria</taxon>
        <taxon>Vibrionales</taxon>
        <taxon>Vibrionaceae</taxon>
        <taxon>Vibrio</taxon>
    </lineage>
</organism>
<proteinExistence type="predicted"/>
<protein>
    <recommendedName>
        <fullName evidence="2">Adenine methyltransferase</fullName>
    </recommendedName>
</protein>
<dbReference type="GO" id="GO:0003677">
    <property type="term" value="F:DNA binding"/>
    <property type="evidence" value="ECO:0007669"/>
    <property type="project" value="InterPro"/>
</dbReference>
<name>A0A1B1C399_9VIBR</name>
<accession>A0A1B1C399</accession>